<proteinExistence type="predicted"/>
<evidence type="ECO:0000313" key="4">
    <source>
        <dbReference type="Proteomes" id="UP000004705"/>
    </source>
</evidence>
<dbReference type="InterPro" id="IPR046253">
    <property type="entry name" value="DUF6286"/>
</dbReference>
<dbReference type="AlphaFoldDB" id="H8GAK8"/>
<evidence type="ECO:0000256" key="1">
    <source>
        <dbReference type="SAM" id="Phobius"/>
    </source>
</evidence>
<accession>H8GAK8</accession>
<dbReference type="EMBL" id="CM001466">
    <property type="protein sequence ID" value="EHY87574.1"/>
    <property type="molecule type" value="Genomic_DNA"/>
</dbReference>
<sequence length="180" mass="19605">MRLVNRLLATLLCLALIAGGVLVIAEVIAALVGAEPVVWDWRATQQWADGTSWQNVVVRIVCVALFVVGLVLLLAEVKRPRLRRLRVAAETGTDTRPVDTAYTRRGVAAAVRAAVTGVDGVRSARVKVKRRRIRVSATTGSFNKAAVRRLDEAAADATRDTLRRLQLRSTPSVSVRTRST</sequence>
<protein>
    <recommendedName>
        <fullName evidence="2">DUF6286 domain-containing protein</fullName>
    </recommendedName>
</protein>
<keyword evidence="1" id="KW-0472">Membrane</keyword>
<feature type="domain" description="DUF6286" evidence="2">
    <location>
        <begin position="67"/>
        <end position="178"/>
    </location>
</feature>
<evidence type="ECO:0000259" key="2">
    <source>
        <dbReference type="Pfam" id="PF19803"/>
    </source>
</evidence>
<dbReference type="HOGENOM" id="CLU_128210_0_0_11"/>
<keyword evidence="1" id="KW-1133">Transmembrane helix</keyword>
<keyword evidence="1" id="KW-0812">Transmembrane</keyword>
<reference evidence="3 4" key="1">
    <citation type="journal article" date="2012" name="Stand. Genomic Sci.">
        <title>Genome sequence of the soil bacterium Saccharomonospora azurea type strain (NA-128(T)).</title>
        <authorList>
            <person name="Klenk H.P."/>
            <person name="Held B."/>
            <person name="Lucas S."/>
            <person name="Lapidus A."/>
            <person name="Copeland A."/>
            <person name="Hammon N."/>
            <person name="Pitluck S."/>
            <person name="Goodwin L.A."/>
            <person name="Han C."/>
            <person name="Tapia R."/>
            <person name="Brambilla E.M."/>
            <person name="Potter G."/>
            <person name="Land M."/>
            <person name="Ivanova N."/>
            <person name="Rohde M."/>
            <person name="Goker M."/>
            <person name="Detter J.C."/>
            <person name="Kyrpides N.C."/>
            <person name="Woyke T."/>
        </authorList>
    </citation>
    <scope>NUCLEOTIDE SEQUENCE [LARGE SCALE GENOMIC DNA]</scope>
    <source>
        <strain evidence="3 4">NA-128</strain>
    </source>
</reference>
<dbReference type="RefSeq" id="WP_005438537.1">
    <property type="nucleotide sequence ID" value="NZ_CM001466.1"/>
</dbReference>
<feature type="transmembrane region" description="Helical" evidence="1">
    <location>
        <begin position="53"/>
        <end position="75"/>
    </location>
</feature>
<dbReference type="Proteomes" id="UP000004705">
    <property type="component" value="Chromosome"/>
</dbReference>
<gene>
    <name evidence="3" type="ORF">SacazDRAFT_00624</name>
</gene>
<keyword evidence="4" id="KW-1185">Reference proteome</keyword>
<evidence type="ECO:0000313" key="3">
    <source>
        <dbReference type="EMBL" id="EHY87574.1"/>
    </source>
</evidence>
<organism evidence="3 4">
    <name type="scientific">Saccharomonospora azurea NA-128</name>
    <dbReference type="NCBI Taxonomy" id="882081"/>
    <lineage>
        <taxon>Bacteria</taxon>
        <taxon>Bacillati</taxon>
        <taxon>Actinomycetota</taxon>
        <taxon>Actinomycetes</taxon>
        <taxon>Pseudonocardiales</taxon>
        <taxon>Pseudonocardiaceae</taxon>
        <taxon>Saccharomonospora</taxon>
    </lineage>
</organism>
<dbReference type="Pfam" id="PF19803">
    <property type="entry name" value="DUF6286"/>
    <property type="match status" value="1"/>
</dbReference>
<name>H8GAK8_9PSEU</name>